<dbReference type="Proteomes" id="UP000719267">
    <property type="component" value="Unassembled WGS sequence"/>
</dbReference>
<dbReference type="RefSeq" id="WP_219039224.1">
    <property type="nucleotide sequence ID" value="NZ_JAHWDF010000003.1"/>
</dbReference>
<proteinExistence type="predicted"/>
<protein>
    <submittedName>
        <fullName evidence="1">Na(+)-translocating NADH-quinone reductase subunit F</fullName>
    </submittedName>
</protein>
<accession>A0ABS6VZC4</accession>
<name>A0ABS6VZC4_9FLAO</name>
<dbReference type="EMBL" id="JAHWDF010000003">
    <property type="protein sequence ID" value="MBW2960937.1"/>
    <property type="molecule type" value="Genomic_DNA"/>
</dbReference>
<sequence length="118" mass="13289">MKSLSEQELHQLAMNIVGKDLEARGFEFLGINSALKRNPQFVALKDKKLHFVIVRAVTYPKDPKKMDLPLMEKIKEHALKFNASTFYAGVGIANSLDLSKAVTLEEDYVVNYSGIQAY</sequence>
<organism evidence="1 2">
    <name type="scientific">Mesonia aestuariivivens</name>
    <dbReference type="NCBI Taxonomy" id="2796128"/>
    <lineage>
        <taxon>Bacteria</taxon>
        <taxon>Pseudomonadati</taxon>
        <taxon>Bacteroidota</taxon>
        <taxon>Flavobacteriia</taxon>
        <taxon>Flavobacteriales</taxon>
        <taxon>Flavobacteriaceae</taxon>
        <taxon>Mesonia</taxon>
    </lineage>
</organism>
<evidence type="ECO:0000313" key="2">
    <source>
        <dbReference type="Proteomes" id="UP000719267"/>
    </source>
</evidence>
<evidence type="ECO:0000313" key="1">
    <source>
        <dbReference type="EMBL" id="MBW2960937.1"/>
    </source>
</evidence>
<keyword evidence="2" id="KW-1185">Reference proteome</keyword>
<comment type="caution">
    <text evidence="1">The sequence shown here is derived from an EMBL/GenBank/DDBJ whole genome shotgun (WGS) entry which is preliminary data.</text>
</comment>
<gene>
    <name evidence="1" type="ORF">KW502_03890</name>
</gene>
<reference evidence="1 2" key="1">
    <citation type="submission" date="2021-07" db="EMBL/GenBank/DDBJ databases">
        <title>Mesonia aestuariivivens sp. nov., isolated from a tidal flat.</title>
        <authorList>
            <person name="Kim Y.-O."/>
            <person name="Yoon J.-H."/>
        </authorList>
    </citation>
    <scope>NUCLEOTIDE SEQUENCE [LARGE SCALE GENOMIC DNA]</scope>
    <source>
        <strain evidence="1 2">JHPTF-M18</strain>
    </source>
</reference>